<dbReference type="PANTHER" id="PTHR33215:SF13">
    <property type="entry name" value="PROTEIN DISTAL ANTENNA"/>
    <property type="match status" value="1"/>
</dbReference>
<dbReference type="GO" id="GO:0003677">
    <property type="term" value="F:DNA binding"/>
    <property type="evidence" value="ECO:0007669"/>
    <property type="project" value="InterPro"/>
</dbReference>
<dbReference type="InterPro" id="IPR051839">
    <property type="entry name" value="RD_transcriptional_regulator"/>
</dbReference>
<name>A0A3B0WJ40_9ZZZZ</name>
<sequence>MRARFTQSFKIQAVEKALERANDVSVQSIADDLGVGHSTLSKWIALTRKQKLEPDNEVPRMTKEKRPQDWSAEEKLNMVITCSSLDDEKVSELCRERGVFSHHIKQWKQEFVSGQPANTTVSTRADNKTLRQENKALKKELNRKDKALAETAALLVLQKKVNEIWGRDEGDSQ</sequence>
<dbReference type="Gene3D" id="1.10.10.60">
    <property type="entry name" value="Homeodomain-like"/>
    <property type="match status" value="1"/>
</dbReference>
<dbReference type="GO" id="GO:0004803">
    <property type="term" value="F:transposase activity"/>
    <property type="evidence" value="ECO:0007669"/>
    <property type="project" value="InterPro"/>
</dbReference>
<gene>
    <name evidence="1" type="ORF">MNBD_GAMMA06-927</name>
</gene>
<dbReference type="InterPro" id="IPR009057">
    <property type="entry name" value="Homeodomain-like_sf"/>
</dbReference>
<organism evidence="1">
    <name type="scientific">hydrothermal vent metagenome</name>
    <dbReference type="NCBI Taxonomy" id="652676"/>
    <lineage>
        <taxon>unclassified sequences</taxon>
        <taxon>metagenomes</taxon>
        <taxon>ecological metagenomes</taxon>
    </lineage>
</organism>
<dbReference type="PANTHER" id="PTHR33215">
    <property type="entry name" value="PROTEIN DISTAL ANTENNA"/>
    <property type="match status" value="1"/>
</dbReference>
<dbReference type="Pfam" id="PF01527">
    <property type="entry name" value="HTH_Tnp_1"/>
    <property type="match status" value="2"/>
</dbReference>
<evidence type="ECO:0000313" key="1">
    <source>
        <dbReference type="EMBL" id="VAW51322.1"/>
    </source>
</evidence>
<dbReference type="EMBL" id="UOFD01000028">
    <property type="protein sequence ID" value="VAW51322.1"/>
    <property type="molecule type" value="Genomic_DNA"/>
</dbReference>
<accession>A0A3B0WJ40</accession>
<dbReference type="SUPFAM" id="SSF46689">
    <property type="entry name" value="Homeodomain-like"/>
    <property type="match status" value="2"/>
</dbReference>
<dbReference type="AlphaFoldDB" id="A0A3B0WJ40"/>
<proteinExistence type="predicted"/>
<reference evidence="1" key="1">
    <citation type="submission" date="2018-06" db="EMBL/GenBank/DDBJ databases">
        <authorList>
            <person name="Zhirakovskaya E."/>
        </authorList>
    </citation>
    <scope>NUCLEOTIDE SEQUENCE</scope>
</reference>
<dbReference type="InterPro" id="IPR002514">
    <property type="entry name" value="Transposase_8"/>
</dbReference>
<protein>
    <submittedName>
        <fullName evidence="1">Mobile element protein</fullName>
    </submittedName>
</protein>
<dbReference type="GO" id="GO:0006313">
    <property type="term" value="P:DNA transposition"/>
    <property type="evidence" value="ECO:0007669"/>
    <property type="project" value="InterPro"/>
</dbReference>